<protein>
    <submittedName>
        <fullName evidence="1">Uncharacterized protein</fullName>
    </submittedName>
</protein>
<evidence type="ECO:0000313" key="2">
    <source>
        <dbReference type="Proteomes" id="UP001497700"/>
    </source>
</evidence>
<proteinExistence type="predicted"/>
<sequence>MAWKLNIWTGDPSDVIVTRGATLPERGTSYANPATIAIDLGFTGATAINNNETTTAAVSGSSSRAVSKFKNNNPPPKSYTVTQEVTFPDGAQVTITGGGPNDNVIEAADPSGNRAV</sequence>
<evidence type="ECO:0000313" key="1">
    <source>
        <dbReference type="EMBL" id="KAI4859546.1"/>
    </source>
</evidence>
<comment type="caution">
    <text evidence="1">The sequence shown here is derived from an EMBL/GenBank/DDBJ whole genome shotgun (WGS) entry which is preliminary data.</text>
</comment>
<reference evidence="1 2" key="1">
    <citation type="journal article" date="2022" name="New Phytol.">
        <title>Ecological generalism drives hyperdiversity of secondary metabolite gene clusters in xylarialean endophytes.</title>
        <authorList>
            <person name="Franco M.E.E."/>
            <person name="Wisecaver J.H."/>
            <person name="Arnold A.E."/>
            <person name="Ju Y.M."/>
            <person name="Slot J.C."/>
            <person name="Ahrendt S."/>
            <person name="Moore L.P."/>
            <person name="Eastman K.E."/>
            <person name="Scott K."/>
            <person name="Konkel Z."/>
            <person name="Mondo S.J."/>
            <person name="Kuo A."/>
            <person name="Hayes R.D."/>
            <person name="Haridas S."/>
            <person name="Andreopoulos B."/>
            <person name="Riley R."/>
            <person name="LaButti K."/>
            <person name="Pangilinan J."/>
            <person name="Lipzen A."/>
            <person name="Amirebrahimi M."/>
            <person name="Yan J."/>
            <person name="Adam C."/>
            <person name="Keymanesh K."/>
            <person name="Ng V."/>
            <person name="Louie K."/>
            <person name="Northen T."/>
            <person name="Drula E."/>
            <person name="Henrissat B."/>
            <person name="Hsieh H.M."/>
            <person name="Youens-Clark K."/>
            <person name="Lutzoni F."/>
            <person name="Miadlikowska J."/>
            <person name="Eastwood D.C."/>
            <person name="Hamelin R.C."/>
            <person name="Grigoriev I.V."/>
            <person name="U'Ren J.M."/>
        </authorList>
    </citation>
    <scope>NUCLEOTIDE SEQUENCE [LARGE SCALE GENOMIC DNA]</scope>
    <source>
        <strain evidence="1 2">CBS 119005</strain>
    </source>
</reference>
<organism evidence="1 2">
    <name type="scientific">Hypoxylon rubiginosum</name>
    <dbReference type="NCBI Taxonomy" id="110542"/>
    <lineage>
        <taxon>Eukaryota</taxon>
        <taxon>Fungi</taxon>
        <taxon>Dikarya</taxon>
        <taxon>Ascomycota</taxon>
        <taxon>Pezizomycotina</taxon>
        <taxon>Sordariomycetes</taxon>
        <taxon>Xylariomycetidae</taxon>
        <taxon>Xylariales</taxon>
        <taxon>Hypoxylaceae</taxon>
        <taxon>Hypoxylon</taxon>
    </lineage>
</organism>
<dbReference type="Proteomes" id="UP001497700">
    <property type="component" value="Unassembled WGS sequence"/>
</dbReference>
<keyword evidence="2" id="KW-1185">Reference proteome</keyword>
<gene>
    <name evidence="1" type="ORF">F4820DRAFT_466799</name>
</gene>
<accession>A0ACB9YJW5</accession>
<dbReference type="EMBL" id="MU393627">
    <property type="protein sequence ID" value="KAI4859546.1"/>
    <property type="molecule type" value="Genomic_DNA"/>
</dbReference>
<name>A0ACB9YJW5_9PEZI</name>